<proteinExistence type="predicted"/>
<organism evidence="2">
    <name type="scientific">viral metagenome</name>
    <dbReference type="NCBI Taxonomy" id="1070528"/>
    <lineage>
        <taxon>unclassified sequences</taxon>
        <taxon>metagenomes</taxon>
        <taxon>organismal metagenomes</taxon>
    </lineage>
</organism>
<sequence>MESYSHRKRKTRRRGRGGNPSKTEVSNPAWNLTKPKPVTVVISNPIASLPRPPKPNPAAGTGLFPGGRRKTRRHRRRS</sequence>
<evidence type="ECO:0000313" key="2">
    <source>
        <dbReference type="EMBL" id="QHS87099.1"/>
    </source>
</evidence>
<name>A0A6C0B6C6_9ZZZZ</name>
<feature type="compositionally biased region" description="Basic residues" evidence="1">
    <location>
        <begin position="67"/>
        <end position="78"/>
    </location>
</feature>
<feature type="compositionally biased region" description="Basic residues" evidence="1">
    <location>
        <begin position="1"/>
        <end position="16"/>
    </location>
</feature>
<evidence type="ECO:0000256" key="1">
    <source>
        <dbReference type="SAM" id="MobiDB-lite"/>
    </source>
</evidence>
<reference evidence="2" key="1">
    <citation type="journal article" date="2020" name="Nature">
        <title>Giant virus diversity and host interactions through global metagenomics.</title>
        <authorList>
            <person name="Schulz F."/>
            <person name="Roux S."/>
            <person name="Paez-Espino D."/>
            <person name="Jungbluth S."/>
            <person name="Walsh D.A."/>
            <person name="Denef V.J."/>
            <person name="McMahon K.D."/>
            <person name="Konstantinidis K.T."/>
            <person name="Eloe-Fadrosh E.A."/>
            <person name="Kyrpides N.C."/>
            <person name="Woyke T."/>
        </authorList>
    </citation>
    <scope>NUCLEOTIDE SEQUENCE</scope>
    <source>
        <strain evidence="2">GVMAG-M-3300009684-20</strain>
    </source>
</reference>
<protein>
    <submittedName>
        <fullName evidence="2">Uncharacterized protein</fullName>
    </submittedName>
</protein>
<dbReference type="EMBL" id="MN739078">
    <property type="protein sequence ID" value="QHS87099.1"/>
    <property type="molecule type" value="Genomic_DNA"/>
</dbReference>
<feature type="compositionally biased region" description="Polar residues" evidence="1">
    <location>
        <begin position="20"/>
        <end position="30"/>
    </location>
</feature>
<dbReference type="AlphaFoldDB" id="A0A6C0B6C6"/>
<accession>A0A6C0B6C6</accession>
<feature type="region of interest" description="Disordered" evidence="1">
    <location>
        <begin position="1"/>
        <end position="32"/>
    </location>
</feature>
<feature type="region of interest" description="Disordered" evidence="1">
    <location>
        <begin position="45"/>
        <end position="78"/>
    </location>
</feature>